<gene>
    <name evidence="2" type="ORF">ASS94_08895</name>
</gene>
<dbReference type="AlphaFoldDB" id="A0AAP7ICG7"/>
<organism evidence="2 3">
    <name type="scientific">Staphylococcus equorum</name>
    <dbReference type="NCBI Taxonomy" id="246432"/>
    <lineage>
        <taxon>Bacteria</taxon>
        <taxon>Bacillati</taxon>
        <taxon>Bacillota</taxon>
        <taxon>Bacilli</taxon>
        <taxon>Bacillales</taxon>
        <taxon>Staphylococcaceae</taxon>
        <taxon>Staphylococcus</taxon>
    </lineage>
</organism>
<evidence type="ECO:0000313" key="3">
    <source>
        <dbReference type="Proteomes" id="UP000095464"/>
    </source>
</evidence>
<protein>
    <submittedName>
        <fullName evidence="2">Uncharacterized protein</fullName>
    </submittedName>
</protein>
<sequence length="61" mass="7112">MRGLLALSTAVVVFFIALIFTKDFIHLLLIYWVAVCFSYMAWDSWINYLKAEKKTETCTSK</sequence>
<dbReference type="EMBL" id="LNPX01000036">
    <property type="protein sequence ID" value="OEK55708.1"/>
    <property type="molecule type" value="Genomic_DNA"/>
</dbReference>
<keyword evidence="1" id="KW-1133">Transmembrane helix</keyword>
<accession>A0AAP7ICG7</accession>
<proteinExistence type="predicted"/>
<evidence type="ECO:0000313" key="2">
    <source>
        <dbReference type="EMBL" id="OEK55708.1"/>
    </source>
</evidence>
<name>A0AAP7ICG7_9STAP</name>
<reference evidence="3" key="1">
    <citation type="submission" date="2015-11" db="EMBL/GenBank/DDBJ databases">
        <title>Genomic diversity of Staphylococcus saprophyticus strains from urinary tract infections, animal surfaces, and fermented foods.</title>
        <authorList>
            <person name="Wolfe B.E."/>
        </authorList>
    </citation>
    <scope>NUCLEOTIDE SEQUENCE [LARGE SCALE GENOMIC DNA]</scope>
    <source>
        <strain evidence="3">738_7</strain>
    </source>
</reference>
<dbReference type="Proteomes" id="UP000095464">
    <property type="component" value="Unassembled WGS sequence"/>
</dbReference>
<comment type="caution">
    <text evidence="2">The sequence shown here is derived from an EMBL/GenBank/DDBJ whole genome shotgun (WGS) entry which is preliminary data.</text>
</comment>
<keyword evidence="1" id="KW-0472">Membrane</keyword>
<feature type="transmembrane region" description="Helical" evidence="1">
    <location>
        <begin position="29"/>
        <end position="46"/>
    </location>
</feature>
<dbReference type="RefSeq" id="WP_069812675.1">
    <property type="nucleotide sequence ID" value="NZ_CP068063.1"/>
</dbReference>
<keyword evidence="1" id="KW-0812">Transmembrane</keyword>
<evidence type="ECO:0000256" key="1">
    <source>
        <dbReference type="SAM" id="Phobius"/>
    </source>
</evidence>